<proteinExistence type="inferred from homology"/>
<gene>
    <name evidence="3" type="ORF">BKE30_09175</name>
</gene>
<keyword evidence="2" id="KW-0449">Lipoprotein</keyword>
<dbReference type="STRING" id="1907941.BKE30_09175"/>
<dbReference type="NCBIfam" id="TIGR01845">
    <property type="entry name" value="outer_NodT"/>
    <property type="match status" value="1"/>
</dbReference>
<dbReference type="RefSeq" id="WP_076878309.1">
    <property type="nucleotide sequence ID" value="NZ_MLCN01000023.1"/>
</dbReference>
<dbReference type="PANTHER" id="PTHR30203:SF32">
    <property type="entry name" value="CATION EFFLUX SYSTEM PROTEIN CUSC"/>
    <property type="match status" value="1"/>
</dbReference>
<dbReference type="OrthoDB" id="9770517at2"/>
<sequence length="475" mass="51812">MKLSHKFSRSSQHLVLTVLALSVLGGCSAVVRTPYQQPGVQLPAQYNQQPSQRGQNANQFDIAQLKDRWWTVFNDAELNNLVDRALAANNDLVVAGLRLRQAREQAGLTANQQLPRVGANVSASHQVDVRDGDDNSRGLSLSGSVSYEVDLWGKLASQTEAARWEAAATAKDLQATAQSLVGTVCNLYWQLAYLNERIASGEASIANSRKLFQLVQAQYRAGAVSGLELAQAEQSLVGQEASQSQLIQQRVEARNALAILFDGAPGQLGFTEPQRLANFQLPVIDAGLPAELIARRPDLTAAELRLRRVLANKDATRASYYPSISLTGSLGSSSTSLTELVKNPALTLGAGLSLPFLQYNDMQRNLAISELEYQAAIIGFRQSIYSALADVENALSNKTQLQVQASAQERTLSLAQRTERLNEVRYRAGAVALKQWIDAQEARRNTENSLIQIRLNQLGNMVTLMQSLGGSPIQY</sequence>
<evidence type="ECO:0000256" key="1">
    <source>
        <dbReference type="ARBA" id="ARBA00007613"/>
    </source>
</evidence>
<dbReference type="Gene3D" id="2.20.200.10">
    <property type="entry name" value="Outer membrane efflux proteins (OEP)"/>
    <property type="match status" value="1"/>
</dbReference>
<organism evidence="3 4">
    <name type="scientific">Alkanindiges hydrocarboniclasticus</name>
    <dbReference type="NCBI Taxonomy" id="1907941"/>
    <lineage>
        <taxon>Bacteria</taxon>
        <taxon>Pseudomonadati</taxon>
        <taxon>Pseudomonadota</taxon>
        <taxon>Gammaproteobacteria</taxon>
        <taxon>Moraxellales</taxon>
        <taxon>Moraxellaceae</taxon>
        <taxon>Alkanindiges</taxon>
    </lineage>
</organism>
<protein>
    <submittedName>
        <fullName evidence="3">RND transporter</fullName>
    </submittedName>
</protein>
<comment type="subcellular location">
    <subcellularLocation>
        <location evidence="2">Cell outer membrane</location>
        <topology evidence="2">Lipid-anchor</topology>
    </subcellularLocation>
</comment>
<dbReference type="PROSITE" id="PS51257">
    <property type="entry name" value="PROKAR_LIPOPROTEIN"/>
    <property type="match status" value="1"/>
</dbReference>
<comment type="caution">
    <text evidence="3">The sequence shown here is derived from an EMBL/GenBank/DDBJ whole genome shotgun (WGS) entry which is preliminary data.</text>
</comment>
<dbReference type="Pfam" id="PF02321">
    <property type="entry name" value="OEP"/>
    <property type="match status" value="2"/>
</dbReference>
<dbReference type="EMBL" id="MLCN01000023">
    <property type="protein sequence ID" value="ONG39518.1"/>
    <property type="molecule type" value="Genomic_DNA"/>
</dbReference>
<dbReference type="PANTHER" id="PTHR30203">
    <property type="entry name" value="OUTER MEMBRANE CATION EFFLUX PROTEIN"/>
    <property type="match status" value="1"/>
</dbReference>
<keyword evidence="2" id="KW-0564">Palmitate</keyword>
<keyword evidence="4" id="KW-1185">Reference proteome</keyword>
<keyword evidence="2" id="KW-0812">Transmembrane</keyword>
<evidence type="ECO:0000313" key="3">
    <source>
        <dbReference type="EMBL" id="ONG39518.1"/>
    </source>
</evidence>
<keyword evidence="2" id="KW-0472">Membrane</keyword>
<comment type="similarity">
    <text evidence="1 2">Belongs to the outer membrane factor (OMF) (TC 1.B.17) family.</text>
</comment>
<evidence type="ECO:0000313" key="4">
    <source>
        <dbReference type="Proteomes" id="UP000192132"/>
    </source>
</evidence>
<name>A0A1S8CT67_9GAMM</name>
<dbReference type="Gene3D" id="1.20.1600.10">
    <property type="entry name" value="Outer membrane efflux proteins (OEP)"/>
    <property type="match status" value="1"/>
</dbReference>
<dbReference type="InterPro" id="IPR010131">
    <property type="entry name" value="MdtP/NodT-like"/>
</dbReference>
<dbReference type="Proteomes" id="UP000192132">
    <property type="component" value="Unassembled WGS sequence"/>
</dbReference>
<dbReference type="GO" id="GO:0015562">
    <property type="term" value="F:efflux transmembrane transporter activity"/>
    <property type="evidence" value="ECO:0007669"/>
    <property type="project" value="InterPro"/>
</dbReference>
<dbReference type="AlphaFoldDB" id="A0A1S8CT67"/>
<dbReference type="InterPro" id="IPR003423">
    <property type="entry name" value="OMP_efflux"/>
</dbReference>
<evidence type="ECO:0000256" key="2">
    <source>
        <dbReference type="RuleBase" id="RU362097"/>
    </source>
</evidence>
<dbReference type="SUPFAM" id="SSF56954">
    <property type="entry name" value="Outer membrane efflux proteins (OEP)"/>
    <property type="match status" value="1"/>
</dbReference>
<accession>A0A1S8CT67</accession>
<keyword evidence="2" id="KW-1134">Transmembrane beta strand</keyword>
<reference evidence="3 4" key="1">
    <citation type="submission" date="2016-10" db="EMBL/GenBank/DDBJ databases">
        <title>Draft Genome sequence of Alkanindiges sp. strain H1.</title>
        <authorList>
            <person name="Subhash Y."/>
            <person name="Lee S."/>
        </authorList>
    </citation>
    <scope>NUCLEOTIDE SEQUENCE [LARGE SCALE GENOMIC DNA]</scope>
    <source>
        <strain evidence="3 4">H1</strain>
    </source>
</reference>
<dbReference type="GO" id="GO:0009279">
    <property type="term" value="C:cell outer membrane"/>
    <property type="evidence" value="ECO:0007669"/>
    <property type="project" value="UniProtKB-SubCell"/>
</dbReference>